<dbReference type="Proteomes" id="UP001237642">
    <property type="component" value="Unassembled WGS sequence"/>
</dbReference>
<feature type="compositionally biased region" description="Low complexity" evidence="1">
    <location>
        <begin position="322"/>
        <end position="345"/>
    </location>
</feature>
<feature type="region of interest" description="Disordered" evidence="1">
    <location>
        <begin position="382"/>
        <end position="407"/>
    </location>
</feature>
<organism evidence="2 3">
    <name type="scientific">Heracleum sosnowskyi</name>
    <dbReference type="NCBI Taxonomy" id="360622"/>
    <lineage>
        <taxon>Eukaryota</taxon>
        <taxon>Viridiplantae</taxon>
        <taxon>Streptophyta</taxon>
        <taxon>Embryophyta</taxon>
        <taxon>Tracheophyta</taxon>
        <taxon>Spermatophyta</taxon>
        <taxon>Magnoliopsida</taxon>
        <taxon>eudicotyledons</taxon>
        <taxon>Gunneridae</taxon>
        <taxon>Pentapetalae</taxon>
        <taxon>asterids</taxon>
        <taxon>campanulids</taxon>
        <taxon>Apiales</taxon>
        <taxon>Apiaceae</taxon>
        <taxon>Apioideae</taxon>
        <taxon>apioid superclade</taxon>
        <taxon>Tordylieae</taxon>
        <taxon>Tordyliinae</taxon>
        <taxon>Heracleum</taxon>
    </lineage>
</organism>
<gene>
    <name evidence="2" type="ORF">POM88_006697</name>
</gene>
<dbReference type="Pfam" id="PF03004">
    <property type="entry name" value="Transposase_24"/>
    <property type="match status" value="1"/>
</dbReference>
<sequence length="407" mass="45515">MASQASATTLKKRGLGKGPNNIPRAPTNLNERTLIQIRPGPNNNDFADPKVVKCISQLCLQNWPTPAITWAATPAAHKDAVWAEFMKLSLQRWYLRAAEKNAVFLPSDHLLQKTTQMSLFHGSTHFTKQHPKRYRWVVEDGPAITTLFWEKCAARTKDNLSKERKKALQNAGADHPGSGVLYMHEYSPWWCSADVWTQMCEKWREEDWIEKRSIASNNRFAGAPSADKAKGTYRGGSISQLHHIANKEAESEGTPIQWLDVYESTHDGLPDAQKIADNYRCLFNERYPEGTERPDFDQELWERASVVRKNYIKGQGQKRRPSFSGSFNGSGSTQSSQSSTHPPTHTPADCVRAICADHELLRILGGHLGALDPDVLARAVAEATASQRADDNQGSNHDDREGESGRS</sequence>
<protein>
    <recommendedName>
        <fullName evidence="4">Transposase</fullName>
    </recommendedName>
</protein>
<evidence type="ECO:0000313" key="3">
    <source>
        <dbReference type="Proteomes" id="UP001237642"/>
    </source>
</evidence>
<reference evidence="2" key="2">
    <citation type="submission" date="2023-05" db="EMBL/GenBank/DDBJ databases">
        <authorList>
            <person name="Schelkunov M.I."/>
        </authorList>
    </citation>
    <scope>NUCLEOTIDE SEQUENCE</scope>
    <source>
        <strain evidence="2">Hsosn_3</strain>
        <tissue evidence="2">Leaf</tissue>
    </source>
</reference>
<evidence type="ECO:0000313" key="2">
    <source>
        <dbReference type="EMBL" id="KAK1396834.1"/>
    </source>
</evidence>
<feature type="compositionally biased region" description="Basic and acidic residues" evidence="1">
    <location>
        <begin position="388"/>
        <end position="407"/>
    </location>
</feature>
<dbReference type="InterPro" id="IPR004252">
    <property type="entry name" value="Probable_transposase_24"/>
</dbReference>
<evidence type="ECO:0008006" key="4">
    <source>
        <dbReference type="Google" id="ProtNLM"/>
    </source>
</evidence>
<comment type="caution">
    <text evidence="2">The sequence shown here is derived from an EMBL/GenBank/DDBJ whole genome shotgun (WGS) entry which is preliminary data.</text>
</comment>
<proteinExistence type="predicted"/>
<dbReference type="EMBL" id="JAUIZM010000002">
    <property type="protein sequence ID" value="KAK1396834.1"/>
    <property type="molecule type" value="Genomic_DNA"/>
</dbReference>
<feature type="region of interest" description="Disordered" evidence="1">
    <location>
        <begin position="1"/>
        <end position="29"/>
    </location>
</feature>
<keyword evidence="3" id="KW-1185">Reference proteome</keyword>
<evidence type="ECO:0000256" key="1">
    <source>
        <dbReference type="SAM" id="MobiDB-lite"/>
    </source>
</evidence>
<reference evidence="2" key="1">
    <citation type="submission" date="2023-02" db="EMBL/GenBank/DDBJ databases">
        <title>Genome of toxic invasive species Heracleum sosnowskyi carries increased number of genes despite the absence of recent whole-genome duplications.</title>
        <authorList>
            <person name="Schelkunov M."/>
            <person name="Shtratnikova V."/>
            <person name="Makarenko M."/>
            <person name="Klepikova A."/>
            <person name="Omelchenko D."/>
            <person name="Novikova G."/>
            <person name="Obukhova E."/>
            <person name="Bogdanov V."/>
            <person name="Penin A."/>
            <person name="Logacheva M."/>
        </authorList>
    </citation>
    <scope>NUCLEOTIDE SEQUENCE</scope>
    <source>
        <strain evidence="2">Hsosn_3</strain>
        <tissue evidence="2">Leaf</tissue>
    </source>
</reference>
<accession>A0AAD8J377</accession>
<name>A0AAD8J377_9APIA</name>
<dbReference type="AlphaFoldDB" id="A0AAD8J377"/>
<feature type="region of interest" description="Disordered" evidence="1">
    <location>
        <begin position="312"/>
        <end position="345"/>
    </location>
</feature>